<reference evidence="2 3" key="1">
    <citation type="submission" date="2019-05" db="EMBL/GenBank/DDBJ databases">
        <title>Another draft genome of Portunus trituberculatus and its Hox gene families provides insights of decapod evolution.</title>
        <authorList>
            <person name="Jeong J.-H."/>
            <person name="Song I."/>
            <person name="Kim S."/>
            <person name="Choi T."/>
            <person name="Kim D."/>
            <person name="Ryu S."/>
            <person name="Kim W."/>
        </authorList>
    </citation>
    <scope>NUCLEOTIDE SEQUENCE [LARGE SCALE GENOMIC DNA]</scope>
    <source>
        <tissue evidence="2">Muscle</tissue>
    </source>
</reference>
<sequence>MGGRGNNPGCLTEPGSPPTSAARPPLQSLSVVFPVPPCPSFLFSNPSLDPSRFLCSTFIPSLPSPSLGNLSPYNTTFIPSQLPGALHSFTLNPSTPRRCTSSLSSPACYPLAYKYLQVSQVTWFAVANLNSMFAYFYSTYYPDDPPPAQATSSQVVGRALGKQRGQPVLVGPRRTTLVQSSVS</sequence>
<organism evidence="2 3">
    <name type="scientific">Portunus trituberculatus</name>
    <name type="common">Swimming crab</name>
    <name type="synonym">Neptunus trituberculatus</name>
    <dbReference type="NCBI Taxonomy" id="210409"/>
    <lineage>
        <taxon>Eukaryota</taxon>
        <taxon>Metazoa</taxon>
        <taxon>Ecdysozoa</taxon>
        <taxon>Arthropoda</taxon>
        <taxon>Crustacea</taxon>
        <taxon>Multicrustacea</taxon>
        <taxon>Malacostraca</taxon>
        <taxon>Eumalacostraca</taxon>
        <taxon>Eucarida</taxon>
        <taxon>Decapoda</taxon>
        <taxon>Pleocyemata</taxon>
        <taxon>Brachyura</taxon>
        <taxon>Eubrachyura</taxon>
        <taxon>Portunoidea</taxon>
        <taxon>Portunidae</taxon>
        <taxon>Portuninae</taxon>
        <taxon>Portunus</taxon>
    </lineage>
</organism>
<evidence type="ECO:0000313" key="3">
    <source>
        <dbReference type="Proteomes" id="UP000324222"/>
    </source>
</evidence>
<dbReference type="EMBL" id="VSRR010106832">
    <property type="protein sequence ID" value="MPC96655.1"/>
    <property type="molecule type" value="Genomic_DNA"/>
</dbReference>
<dbReference type="AlphaFoldDB" id="A0A5B7JQ02"/>
<accession>A0A5B7JQ02</accession>
<name>A0A5B7JQ02_PORTR</name>
<evidence type="ECO:0000313" key="2">
    <source>
        <dbReference type="EMBL" id="MPC96655.1"/>
    </source>
</evidence>
<comment type="caution">
    <text evidence="2">The sequence shown here is derived from an EMBL/GenBank/DDBJ whole genome shotgun (WGS) entry which is preliminary data.</text>
</comment>
<proteinExistence type="predicted"/>
<protein>
    <submittedName>
        <fullName evidence="2">Uncharacterized protein</fullName>
    </submittedName>
</protein>
<gene>
    <name evidence="2" type="ORF">E2C01_091926</name>
</gene>
<evidence type="ECO:0000256" key="1">
    <source>
        <dbReference type="SAM" id="MobiDB-lite"/>
    </source>
</evidence>
<feature type="region of interest" description="Disordered" evidence="1">
    <location>
        <begin position="1"/>
        <end position="23"/>
    </location>
</feature>
<dbReference type="Proteomes" id="UP000324222">
    <property type="component" value="Unassembled WGS sequence"/>
</dbReference>
<keyword evidence="3" id="KW-1185">Reference proteome</keyword>